<dbReference type="CDD" id="cd03139">
    <property type="entry name" value="GATase1_PfpI_2"/>
    <property type="match status" value="1"/>
</dbReference>
<evidence type="ECO:0000259" key="1">
    <source>
        <dbReference type="Pfam" id="PF01965"/>
    </source>
</evidence>
<dbReference type="EMBL" id="JAPDNS010000001">
    <property type="protein sequence ID" value="MCW3482293.1"/>
    <property type="molecule type" value="Genomic_DNA"/>
</dbReference>
<name>A0ABT3IEA9_9BACT</name>
<dbReference type="PANTHER" id="PTHR43130">
    <property type="entry name" value="ARAC-FAMILY TRANSCRIPTIONAL REGULATOR"/>
    <property type="match status" value="1"/>
</dbReference>
<reference evidence="2 3" key="1">
    <citation type="submission" date="2022-10" db="EMBL/GenBank/DDBJ databases">
        <title>Chitinophaga nivalis PC15 sp. nov., isolated from Pyeongchang county, South Korea.</title>
        <authorList>
            <person name="Trinh H.N."/>
        </authorList>
    </citation>
    <scope>NUCLEOTIDE SEQUENCE [LARGE SCALE GENOMIC DNA]</scope>
    <source>
        <strain evidence="2 3">PC14</strain>
    </source>
</reference>
<dbReference type="Proteomes" id="UP001207742">
    <property type="component" value="Unassembled WGS sequence"/>
</dbReference>
<evidence type="ECO:0000313" key="3">
    <source>
        <dbReference type="Proteomes" id="UP001207742"/>
    </source>
</evidence>
<sequence length="233" mass="25129">MRKLKVGMFLFPELTILDFTGPYECFVKASCFEVLVIGETTDPIKAEGGLTVQPNIAMADCPQLDILFVPGGRGINTLLTNQAVLGFLRNQAAGARYITAVCTGSLVLAAAGLLQGYKATTHWRSLDLLEMFGVETVTERIVRDRNRITGGGITAGIDFGLSLIALIGGAEMAKTIQLQLEYAPAPPFNAGSPKTAGIPVLQKVKEDTRFMKETRTKIIRQLLQDQASSLPLS</sequence>
<feature type="domain" description="DJ-1/PfpI" evidence="1">
    <location>
        <begin position="5"/>
        <end position="165"/>
    </location>
</feature>
<organism evidence="2 3">
    <name type="scientific">Chitinophaga nivalis</name>
    <dbReference type="NCBI Taxonomy" id="2991709"/>
    <lineage>
        <taxon>Bacteria</taxon>
        <taxon>Pseudomonadati</taxon>
        <taxon>Bacteroidota</taxon>
        <taxon>Chitinophagia</taxon>
        <taxon>Chitinophagales</taxon>
        <taxon>Chitinophagaceae</taxon>
        <taxon>Chitinophaga</taxon>
    </lineage>
</organism>
<gene>
    <name evidence="2" type="ORF">OL497_00170</name>
</gene>
<proteinExistence type="predicted"/>
<evidence type="ECO:0000313" key="2">
    <source>
        <dbReference type="EMBL" id="MCW3482293.1"/>
    </source>
</evidence>
<dbReference type="PANTHER" id="PTHR43130:SF2">
    <property type="entry name" value="DJ-1_PFPI DOMAIN-CONTAINING PROTEIN"/>
    <property type="match status" value="1"/>
</dbReference>
<accession>A0ABT3IEA9</accession>
<dbReference type="RefSeq" id="WP_264726548.1">
    <property type="nucleotide sequence ID" value="NZ_JAPDNR010000001.1"/>
</dbReference>
<comment type="caution">
    <text evidence="2">The sequence shown here is derived from an EMBL/GenBank/DDBJ whole genome shotgun (WGS) entry which is preliminary data.</text>
</comment>
<dbReference type="Gene3D" id="3.40.50.880">
    <property type="match status" value="1"/>
</dbReference>
<dbReference type="InterPro" id="IPR002818">
    <property type="entry name" value="DJ-1/PfpI"/>
</dbReference>
<dbReference type="InterPro" id="IPR029062">
    <property type="entry name" value="Class_I_gatase-like"/>
</dbReference>
<dbReference type="Pfam" id="PF01965">
    <property type="entry name" value="DJ-1_PfpI"/>
    <property type="match status" value="1"/>
</dbReference>
<protein>
    <submittedName>
        <fullName evidence="2">DJ-1/PfpI family protein</fullName>
    </submittedName>
</protein>
<dbReference type="InterPro" id="IPR052158">
    <property type="entry name" value="INH-QAR"/>
</dbReference>
<keyword evidence="3" id="KW-1185">Reference proteome</keyword>
<dbReference type="SUPFAM" id="SSF52317">
    <property type="entry name" value="Class I glutamine amidotransferase-like"/>
    <property type="match status" value="1"/>
</dbReference>